<dbReference type="SUPFAM" id="SSF53098">
    <property type="entry name" value="Ribonuclease H-like"/>
    <property type="match status" value="2"/>
</dbReference>
<proteinExistence type="predicted"/>
<dbReference type="InterPro" id="IPR043502">
    <property type="entry name" value="DNA/RNA_pol_sf"/>
</dbReference>
<evidence type="ECO:0000256" key="1">
    <source>
        <dbReference type="ARBA" id="ARBA00012493"/>
    </source>
</evidence>
<dbReference type="PROSITE" id="PS50879">
    <property type="entry name" value="RNASE_H_1"/>
    <property type="match status" value="1"/>
</dbReference>
<reference evidence="7" key="1">
    <citation type="submission" date="2017-02" db="UniProtKB">
        <authorList>
            <consortium name="WormBaseParasite"/>
        </authorList>
    </citation>
    <scope>IDENTIFICATION</scope>
</reference>
<dbReference type="InterPro" id="IPR002156">
    <property type="entry name" value="RNaseH_domain"/>
</dbReference>
<dbReference type="PANTHER" id="PTHR37984">
    <property type="entry name" value="PROTEIN CBG26694"/>
    <property type="match status" value="1"/>
</dbReference>
<dbReference type="Pfam" id="PF17921">
    <property type="entry name" value="Integrase_H2C2"/>
    <property type="match status" value="1"/>
</dbReference>
<evidence type="ECO:0000259" key="3">
    <source>
        <dbReference type="PROSITE" id="PS50878"/>
    </source>
</evidence>
<dbReference type="InterPro" id="IPR000477">
    <property type="entry name" value="RT_dom"/>
</dbReference>
<dbReference type="Proteomes" id="UP000046392">
    <property type="component" value="Unplaced"/>
</dbReference>
<dbReference type="Gene3D" id="3.30.420.10">
    <property type="entry name" value="Ribonuclease H-like superfamily/Ribonuclease H"/>
    <property type="match status" value="2"/>
</dbReference>
<evidence type="ECO:0000259" key="4">
    <source>
        <dbReference type="PROSITE" id="PS50879"/>
    </source>
</evidence>
<dbReference type="WBParaSite" id="SPAL_0000068700.1">
    <property type="protein sequence ID" value="SPAL_0000068700.1"/>
    <property type="gene ID" value="SPAL_0000068700"/>
</dbReference>
<evidence type="ECO:0000313" key="6">
    <source>
        <dbReference type="Proteomes" id="UP000046392"/>
    </source>
</evidence>
<dbReference type="Pfam" id="PF00665">
    <property type="entry name" value="rve"/>
    <property type="match status" value="1"/>
</dbReference>
<evidence type="ECO:0000256" key="2">
    <source>
        <dbReference type="SAM" id="MobiDB-lite"/>
    </source>
</evidence>
<accession>A0A0N5B3N4</accession>
<dbReference type="GO" id="GO:0004523">
    <property type="term" value="F:RNA-DNA hybrid ribonuclease activity"/>
    <property type="evidence" value="ECO:0007669"/>
    <property type="project" value="InterPro"/>
</dbReference>
<evidence type="ECO:0000313" key="7">
    <source>
        <dbReference type="WBParaSite" id="SPAL_0000068700.1"/>
    </source>
</evidence>
<dbReference type="GO" id="GO:0042575">
    <property type="term" value="C:DNA polymerase complex"/>
    <property type="evidence" value="ECO:0007669"/>
    <property type="project" value="UniProtKB-ARBA"/>
</dbReference>
<protein>
    <recommendedName>
        <fullName evidence="1">RNA-directed DNA polymerase</fullName>
        <ecNumber evidence="1">2.7.7.49</ecNumber>
    </recommendedName>
</protein>
<dbReference type="PROSITE" id="PS50878">
    <property type="entry name" value="RT_POL"/>
    <property type="match status" value="1"/>
</dbReference>
<keyword evidence="6" id="KW-1185">Reference proteome</keyword>
<dbReference type="InterPro" id="IPR012337">
    <property type="entry name" value="RNaseH-like_sf"/>
</dbReference>
<feature type="domain" description="Integrase catalytic" evidence="5">
    <location>
        <begin position="817"/>
        <end position="996"/>
    </location>
</feature>
<dbReference type="STRING" id="174720.A0A0N5B3N4"/>
<dbReference type="InterPro" id="IPR043128">
    <property type="entry name" value="Rev_trsase/Diguanyl_cyclase"/>
</dbReference>
<dbReference type="GO" id="GO:0003964">
    <property type="term" value="F:RNA-directed DNA polymerase activity"/>
    <property type="evidence" value="ECO:0007669"/>
    <property type="project" value="UniProtKB-EC"/>
</dbReference>
<dbReference type="Pfam" id="PF00078">
    <property type="entry name" value="RVT_1"/>
    <property type="match status" value="1"/>
</dbReference>
<organism evidence="6 7">
    <name type="scientific">Strongyloides papillosus</name>
    <name type="common">Intestinal threadworm</name>
    <dbReference type="NCBI Taxonomy" id="174720"/>
    <lineage>
        <taxon>Eukaryota</taxon>
        <taxon>Metazoa</taxon>
        <taxon>Ecdysozoa</taxon>
        <taxon>Nematoda</taxon>
        <taxon>Chromadorea</taxon>
        <taxon>Rhabditida</taxon>
        <taxon>Tylenchina</taxon>
        <taxon>Panagrolaimomorpha</taxon>
        <taxon>Strongyloidoidea</taxon>
        <taxon>Strongyloididae</taxon>
        <taxon>Strongyloides</taxon>
    </lineage>
</organism>
<feature type="domain" description="Reverse transcriptase" evidence="3">
    <location>
        <begin position="294"/>
        <end position="470"/>
    </location>
</feature>
<dbReference type="Gene3D" id="3.10.10.10">
    <property type="entry name" value="HIV Type 1 Reverse Transcriptase, subunit A, domain 1"/>
    <property type="match status" value="1"/>
</dbReference>
<dbReference type="CDD" id="cd01647">
    <property type="entry name" value="RT_LTR"/>
    <property type="match status" value="1"/>
</dbReference>
<name>A0A0N5B3N4_STREA</name>
<feature type="region of interest" description="Disordered" evidence="2">
    <location>
        <begin position="25"/>
        <end position="78"/>
    </location>
</feature>
<dbReference type="Gene3D" id="3.30.70.270">
    <property type="match status" value="2"/>
</dbReference>
<dbReference type="EC" id="2.7.7.49" evidence="1"/>
<sequence length="1295" mass="147111">MDDIYALPDFDDLYETARKADLRFGQREHFGRRNSDRDERNDVRGKVDSKKFQERNKFSSGDSKSSKGMGISLRKKDKENDESQSSVFKTYFTCRNKEGIVKSFITFNGMNDVKFEVGVDTCSEVSILTLKDFDRLNDEMKKKLVSEDWIFTKSWHGSHSKVIGFLEDFIDIDNVNVKSVKAKFYVAEGEMSLIGVDLIRKLGINPLSFDGKGESKVFVDEFGIEYGKKLPRVEEFLKKSSSRVLVDDLFEPGNVLEAEFSVCDSFVPKRAGIIPIPDEYRGEVEEIFKREMKNGWWEEVKSPVYGSIPLIVVPKPDGSLRLVFSCKNINKYVVVPKMSVLPSPKDVLKDGIDTISVIDISNAFRRIDLVSHCRDWLIVGTPFGYFRPTNLIFGFSLSPVLFYQSLLHVLEPYKEWIHVYIDDILISSSLDKHEEILLGVLKALCDVNLKLSTKKCKFMVDKVQFIGYELCASSKSVCIPDDRLQSFLDMKVPNSGKDLKKVLASFNYYSLSIPGYALAVEPLFKYEKEVGDISGKIKDDFMNLLECMAKAMVLNPVDENVEKLVLEVVANNRAISSVLSCKKKNKLSPLFTFGRVLRKSELNYSYPAKLLLVVKETLYAMMPVTCGYSIEVKCEVKNLILDDVLPRTAVNTCQRLLVDLLPFNVVVKYDKMVKDVSLARICKIDLCYFMSELPFSIEMLKECLVKDSNGSILLKGSWGKEDIFNLHSSLRQQIQSIEIVDNVVLIAGRVFIPASLEKEVLSYLHKLHQSYSNMILECRRKFYFLNYVKKLQDMVMQCTTCNILQRNKKLLVVSWPEAMFPRERYHFDVGQVNAGKFFCCVDVFSGFISTRVIKKEDSKSCVSILSDIFQCIGVPLISVSDNARMFTAWETLSFLERLGVKHCFSVANKSQSNGSGERAVGLIKESLVKFLKDGKSFREALNLATLKAQKRCFKGSQKTCADLFFDVKEDAKLQLKKYLLKSVEMNSPVWFKKDRSDKEWLSGVVCERLSDTLYKVIHENKVFVRSIDSIRFIEPVDEKNCKEEEDMKVEVPVRDSSEKLSDNSFLSIRDELKFSETLEARDFKKFSSLNEKVEDHVSSSEVSSESNSNSSVVDSENGISDEALSDFDVVAACDGSALGGKGMAFVISYKGKMWKEKFKVYNKASAQDTEMFGFVLCLLKLKSLIVKESIDKGSKIVVVTDSSYVAKGVNDHLPTWSVNGWKKSSGEILVHADFWKRIWLTLNEISEVKVRWVRGHKRCSINILVDSLAKEGAQSQEVPLSKEDVRVLCQISDAP</sequence>
<evidence type="ECO:0000259" key="5">
    <source>
        <dbReference type="PROSITE" id="PS50994"/>
    </source>
</evidence>
<dbReference type="GO" id="GO:0003676">
    <property type="term" value="F:nucleic acid binding"/>
    <property type="evidence" value="ECO:0007669"/>
    <property type="project" value="InterPro"/>
</dbReference>
<dbReference type="PANTHER" id="PTHR37984:SF5">
    <property type="entry name" value="PROTEIN NYNRIN-LIKE"/>
    <property type="match status" value="1"/>
</dbReference>
<feature type="compositionally biased region" description="Low complexity" evidence="2">
    <location>
        <begin position="58"/>
        <end position="72"/>
    </location>
</feature>
<dbReference type="InterPro" id="IPR041588">
    <property type="entry name" value="Integrase_H2C2"/>
</dbReference>
<dbReference type="InterPro" id="IPR050951">
    <property type="entry name" value="Retrovirus_Pol_polyprotein"/>
</dbReference>
<dbReference type="GO" id="GO:0015074">
    <property type="term" value="P:DNA integration"/>
    <property type="evidence" value="ECO:0007669"/>
    <property type="project" value="InterPro"/>
</dbReference>
<feature type="domain" description="RNase H type-1" evidence="4">
    <location>
        <begin position="1125"/>
        <end position="1274"/>
    </location>
</feature>
<dbReference type="Pfam" id="PF00075">
    <property type="entry name" value="RNase_H"/>
    <property type="match status" value="1"/>
</dbReference>
<dbReference type="InterPro" id="IPR036397">
    <property type="entry name" value="RNaseH_sf"/>
</dbReference>
<feature type="compositionally biased region" description="Basic and acidic residues" evidence="2">
    <location>
        <begin position="25"/>
        <end position="57"/>
    </location>
</feature>
<dbReference type="Gene3D" id="1.10.340.70">
    <property type="match status" value="1"/>
</dbReference>
<dbReference type="PROSITE" id="PS50994">
    <property type="entry name" value="INTEGRASE"/>
    <property type="match status" value="1"/>
</dbReference>
<dbReference type="InterPro" id="IPR001584">
    <property type="entry name" value="Integrase_cat-core"/>
</dbReference>
<dbReference type="SUPFAM" id="SSF56672">
    <property type="entry name" value="DNA/RNA polymerases"/>
    <property type="match status" value="1"/>
</dbReference>